<evidence type="ECO:0000313" key="1">
    <source>
        <dbReference type="EMBL" id="CAL1286426.1"/>
    </source>
</evidence>
<name>A0AAV2AR00_9ARAC</name>
<sequence length="176" mass="19971">MAAQDQIEGRRASLVDGHLIQYSDHLPISAYAVLYHFDRSFTFLCNVLPTSWSFRVAFRIEPNDCSVSCQVFIARTDKSRIPIDVDFWIKAIPDLSIDLPPRSFLIRGMLGGHEENSTFDAVVPSEVLRQLVYRPLMFQVSFSVHGCHGDGCLQRLIRRVSKATENPKPEALYSNL</sequence>
<evidence type="ECO:0000313" key="2">
    <source>
        <dbReference type="Proteomes" id="UP001497382"/>
    </source>
</evidence>
<organism evidence="1 2">
    <name type="scientific">Larinioides sclopetarius</name>
    <dbReference type="NCBI Taxonomy" id="280406"/>
    <lineage>
        <taxon>Eukaryota</taxon>
        <taxon>Metazoa</taxon>
        <taxon>Ecdysozoa</taxon>
        <taxon>Arthropoda</taxon>
        <taxon>Chelicerata</taxon>
        <taxon>Arachnida</taxon>
        <taxon>Araneae</taxon>
        <taxon>Araneomorphae</taxon>
        <taxon>Entelegynae</taxon>
        <taxon>Araneoidea</taxon>
        <taxon>Araneidae</taxon>
        <taxon>Larinioides</taxon>
    </lineage>
</organism>
<reference evidence="1 2" key="1">
    <citation type="submission" date="2024-04" db="EMBL/GenBank/DDBJ databases">
        <authorList>
            <person name="Rising A."/>
            <person name="Reimegard J."/>
            <person name="Sonavane S."/>
            <person name="Akerstrom W."/>
            <person name="Nylinder S."/>
            <person name="Hedman E."/>
            <person name="Kallberg Y."/>
        </authorList>
    </citation>
    <scope>NUCLEOTIDE SEQUENCE [LARGE SCALE GENOMIC DNA]</scope>
</reference>
<proteinExistence type="predicted"/>
<dbReference type="AlphaFoldDB" id="A0AAV2AR00"/>
<comment type="caution">
    <text evidence="1">The sequence shown here is derived from an EMBL/GenBank/DDBJ whole genome shotgun (WGS) entry which is preliminary data.</text>
</comment>
<gene>
    <name evidence="1" type="ORF">LARSCL_LOCUS14240</name>
</gene>
<dbReference type="Proteomes" id="UP001497382">
    <property type="component" value="Unassembled WGS sequence"/>
</dbReference>
<dbReference type="EMBL" id="CAXIEN010000203">
    <property type="protein sequence ID" value="CAL1286426.1"/>
    <property type="molecule type" value="Genomic_DNA"/>
</dbReference>
<protein>
    <submittedName>
        <fullName evidence="1">Uncharacterized protein</fullName>
    </submittedName>
</protein>
<keyword evidence="2" id="KW-1185">Reference proteome</keyword>
<accession>A0AAV2AR00</accession>